<keyword evidence="2" id="KW-1185">Reference proteome</keyword>
<dbReference type="EMBL" id="JAHXZJ010000374">
    <property type="protein sequence ID" value="KAH0561504.1"/>
    <property type="molecule type" value="Genomic_DNA"/>
</dbReference>
<reference evidence="1 2" key="1">
    <citation type="journal article" date="2021" name="J. Hered.">
        <title>A chromosome-level genome assembly of the parasitoid wasp, Cotesia glomerata (Hymenoptera: Braconidae).</title>
        <authorList>
            <person name="Pinto B.J."/>
            <person name="Weis J.J."/>
            <person name="Gamble T."/>
            <person name="Ode P.J."/>
            <person name="Paul R."/>
            <person name="Zaspel J.M."/>
        </authorList>
    </citation>
    <scope>NUCLEOTIDE SEQUENCE [LARGE SCALE GENOMIC DNA]</scope>
    <source>
        <strain evidence="1">CgM1</strain>
    </source>
</reference>
<evidence type="ECO:0000313" key="2">
    <source>
        <dbReference type="Proteomes" id="UP000826195"/>
    </source>
</evidence>
<organism evidence="1 2">
    <name type="scientific">Cotesia glomerata</name>
    <name type="common">Lepidopteran parasitic wasp</name>
    <name type="synonym">Apanteles glomeratus</name>
    <dbReference type="NCBI Taxonomy" id="32391"/>
    <lineage>
        <taxon>Eukaryota</taxon>
        <taxon>Metazoa</taxon>
        <taxon>Ecdysozoa</taxon>
        <taxon>Arthropoda</taxon>
        <taxon>Hexapoda</taxon>
        <taxon>Insecta</taxon>
        <taxon>Pterygota</taxon>
        <taxon>Neoptera</taxon>
        <taxon>Endopterygota</taxon>
        <taxon>Hymenoptera</taxon>
        <taxon>Apocrita</taxon>
        <taxon>Ichneumonoidea</taxon>
        <taxon>Braconidae</taxon>
        <taxon>Microgastrinae</taxon>
        <taxon>Cotesia</taxon>
    </lineage>
</organism>
<accession>A0AAV7J041</accession>
<dbReference type="Proteomes" id="UP000826195">
    <property type="component" value="Unassembled WGS sequence"/>
</dbReference>
<comment type="caution">
    <text evidence="1">The sequence shown here is derived from an EMBL/GenBank/DDBJ whole genome shotgun (WGS) entry which is preliminary data.</text>
</comment>
<dbReference type="AlphaFoldDB" id="A0AAV7J041"/>
<protein>
    <submittedName>
        <fullName evidence="1">Uncharacterized protein</fullName>
    </submittedName>
</protein>
<name>A0AAV7J041_COTGL</name>
<evidence type="ECO:0000313" key="1">
    <source>
        <dbReference type="EMBL" id="KAH0561504.1"/>
    </source>
</evidence>
<gene>
    <name evidence="1" type="ORF">KQX54_017219</name>
</gene>
<sequence>MAAKYVYSKEQFDEIDPSRLSEQGIKFNDIPVNLESKLGAVSAGRTKHRSTTELISWRFQSGRSKALGDPLSTASDLPI</sequence>
<proteinExistence type="predicted"/>